<reference evidence="4" key="1">
    <citation type="submission" date="2006-06" db="EMBL/GenBank/DDBJ databases">
        <title>Complete sequence of Trichodesmium erythraeum IMS101.</title>
        <authorList>
            <consortium name="US DOE Joint Genome Institute"/>
            <person name="Copeland A."/>
            <person name="Lucas S."/>
            <person name="Lapidus A."/>
            <person name="Barry K."/>
            <person name="Detter J.C."/>
            <person name="Glavina del Rio T."/>
            <person name="Hammon N."/>
            <person name="Israni S."/>
            <person name="Dalin E."/>
            <person name="Tice H."/>
            <person name="Pitluck S."/>
            <person name="Kiss H."/>
            <person name="Munk A.C."/>
            <person name="Brettin T."/>
            <person name="Bruce D."/>
            <person name="Han C."/>
            <person name="Tapia R."/>
            <person name="Gilna P."/>
            <person name="Schmutz J."/>
            <person name="Larimer F."/>
            <person name="Land M."/>
            <person name="Hauser L."/>
            <person name="Kyrpides N."/>
            <person name="Kim E."/>
            <person name="Richardson P."/>
        </authorList>
    </citation>
    <scope>NUCLEOTIDE SEQUENCE [LARGE SCALE GENOMIC DNA]</scope>
    <source>
        <strain evidence="4">IMS101</strain>
    </source>
</reference>
<dbReference type="KEGG" id="ter:Tery_2340"/>
<dbReference type="HOGENOM" id="CLU_1218624_0_0_3"/>
<dbReference type="RefSeq" id="WP_011611927.1">
    <property type="nucleotide sequence ID" value="NC_008312.1"/>
</dbReference>
<name>Q112L4_TRIEI</name>
<comment type="similarity">
    <text evidence="3">Belongs to the gas vesicle GvpF/GvpL family.</text>
</comment>
<dbReference type="InterPro" id="IPR009430">
    <property type="entry name" value="GvpL/GvpF"/>
</dbReference>
<organism evidence="4">
    <name type="scientific">Trichodesmium erythraeum (strain IMS101)</name>
    <dbReference type="NCBI Taxonomy" id="203124"/>
    <lineage>
        <taxon>Bacteria</taxon>
        <taxon>Bacillati</taxon>
        <taxon>Cyanobacteriota</taxon>
        <taxon>Cyanophyceae</taxon>
        <taxon>Oscillatoriophycideae</taxon>
        <taxon>Oscillatoriales</taxon>
        <taxon>Microcoleaceae</taxon>
        <taxon>Trichodesmium</taxon>
    </lineage>
</organism>
<dbReference type="PANTHER" id="PTHR36852:SF1">
    <property type="entry name" value="PROTEIN GVPL 2"/>
    <property type="match status" value="1"/>
</dbReference>
<dbReference type="EMBL" id="CP000393">
    <property type="protein sequence ID" value="ABG51560.1"/>
    <property type="molecule type" value="Genomic_DNA"/>
</dbReference>
<dbReference type="eggNOG" id="ENOG5031KVA">
    <property type="taxonomic scope" value="Bacteria"/>
</dbReference>
<accession>Q112L4</accession>
<proteinExistence type="inferred from homology"/>
<evidence type="ECO:0000256" key="3">
    <source>
        <dbReference type="ARBA" id="ARBA00035643"/>
    </source>
</evidence>
<sequence length="225" mass="26361">MSYYVYGFLYLPESCLALPKGMEKEVELVPYQNIAAVVEANVSIEAIQETEEKLLEAILAHDRVVREIFQQVSMLPLRFGNAFALRENIINDLQNNQQQYLNILTKLQQQAEYTITFTPVSYPSTLEVSKVRGKAYLLAKKQQFEQQQAFQTKQRQQWENIRQLIFKNYPKAVFRDSTESKIKQVHLLANRDARVITTEELSTWQTECSYWQITLSEQLPPYHFV</sequence>
<keyword evidence="1" id="KW-0304">Gas vesicle</keyword>
<dbReference type="PANTHER" id="PTHR36852">
    <property type="entry name" value="PROTEIN GVPL 2"/>
    <property type="match status" value="1"/>
</dbReference>
<dbReference type="OrthoDB" id="561431at2"/>
<dbReference type="Pfam" id="PF06386">
    <property type="entry name" value="GvpL_GvpF"/>
    <property type="match status" value="1"/>
</dbReference>
<protein>
    <recommendedName>
        <fullName evidence="5">Gas vesicle synthesis GvpLGvpF</fullName>
    </recommendedName>
</protein>
<dbReference type="GO" id="GO:0031411">
    <property type="term" value="C:gas vesicle"/>
    <property type="evidence" value="ECO:0007669"/>
    <property type="project" value="UniProtKB-SubCell"/>
</dbReference>
<evidence type="ECO:0000256" key="1">
    <source>
        <dbReference type="ARBA" id="ARBA00022987"/>
    </source>
</evidence>
<comment type="subcellular location">
    <subcellularLocation>
        <location evidence="2">Gas vesicle</location>
    </subcellularLocation>
</comment>
<gene>
    <name evidence="4" type="ordered locus">Tery_2340</name>
</gene>
<dbReference type="GO" id="GO:0031412">
    <property type="term" value="P:gas vesicle organization"/>
    <property type="evidence" value="ECO:0007669"/>
    <property type="project" value="InterPro"/>
</dbReference>
<dbReference type="AlphaFoldDB" id="Q112L4"/>
<evidence type="ECO:0000256" key="2">
    <source>
        <dbReference type="ARBA" id="ARBA00035108"/>
    </source>
</evidence>
<evidence type="ECO:0000313" key="4">
    <source>
        <dbReference type="EMBL" id="ABG51560.1"/>
    </source>
</evidence>
<evidence type="ECO:0008006" key="5">
    <source>
        <dbReference type="Google" id="ProtNLM"/>
    </source>
</evidence>